<feature type="region of interest" description="Disordered" evidence="4">
    <location>
        <begin position="364"/>
        <end position="496"/>
    </location>
</feature>
<sequence length="2604" mass="293192">MEPDIQHFVPQGTIPTEGEFVKYLCDRTFVDYFNVFLSLPVFAQRLIYRYSLQSFELDPPLKRSQYDLDKVWLMAWVRTQRAPLFFKTDLFNEFLLCKYLQKTVLRLSASSHDICYSAVKSKRDEHLMLKCIGKVSGMRKFRNFLSTTAGANSFKFWLDAEQFRRLPISDTEKHRELFRQIQSKYFKNGAALELPENAKWVAFSDNSDTTRSMSFDGGSSRFPSPDFKCRGKRGSIVGSGVEFSGRLRSGSIYGDHNVSIFANNVFVAMQNFVLKTLRTYWLPRYVIHCKVTWHKRDCNFDLSIQPPVQSDFEQAVMDIVDDMGDAGKKARQQFLDKQKFSHLMSMFRSTEIRGPLELIEEDDEFQLSDDSSSSSSEEDIVDEFSDGEKNQGGEKETESTGRKSTGRKSRGAEFALPTLEEGEEEEEVEEIAVSSPEDSPQPKEQPIVADKSNVAEAEAKNKDAKNNVLDKYKRRNSKLGSFHSTGSSKDSLLSLGGTDTNSYYMMSISGKIRRKTAANPTKKRRKHIPGEKSNQMSYVFDFETMTLMRRDEFDKLKKERKQRDKERKKEEKRLAAIEAAALTAMSKSKKGKQQVMSGSKGSIKDGGKGKRGSLPPIANRGRRDTVFAHRAPTVELLKAHGKKRKGSLKTPLPSNNKQKRNSITGSTSGKSSPGLKLSKDTMGILNHVTLSNTSQRLSSKSRSQDSPTSRNKKEGEKEHERTFDEQTHDDDELLLHLPDICLSEEIITRGIREGDGDFRRPNSRGRRSSSAQSEHQSYDLFPRLSEEKLHTAAPVSKLCDGFIDFHLGETNYKYTHIGLVNAIAADRLAGMPFRTYLQKHRQVKMINYLTFWNKSQEYLATEYYHSDTTDRSIKYRCAKEIISMHLVKGGKSSVNIGEQLANKLVELLPEGLGNQLLMHAQELACEALKDSWMIFQKCDEERFLRHTTRRKKVPEHEATKEDIGRVRGTGFPDGLPQISKPVHTKNKKGAAVLPSARTQRERFDEYHDDKETRPHTEQAPPNVIAPHRMARALKLAGGISQLGIEKDEISDLSDIDDEDDEGSLKRREQVVIRRRKPVEIIRMTPRVASRSAGTASGLLSGMSRHSVMSMSEIQIRDRASGDQPFLLKSIQKNGRTIKRPPRPRNFYEVLRASDHLEYFKQFLMKEKSETPLLFWQAVETMKQCKDAKTRSKKATAIARKFFSKATGSGAALECRAEVIGEIPKMTNVTPPMLLSAQACIVKSMDEQWFQRYFDTFPSDGIEQDARHQEVSAAPDKKFCREKTKAFWAMFIQNVISFRRGLMTPATLNLFKQFLKDEIAADLEKQRITGNTSRKVISHKIISVERLESDLAFWAEVERFKECVDEVARAALTGTYSPDDEILVHMKAQAIVDCFIESQLPPKLQINVSQDTADAILDAYHNGVIERGLFHDAAVSIFTVLLHFWKKFCRERFKPKHSESRNTIVPHVPPKRVSKKQPNYLEINKKKLYKMVAGAIDDDPMISFSFSHGLRLILPPQIPKDLRVDEKRPMFLYNYNQHGRQYSKFVDDKGCRFSRLADLRKLKLPGTGDFGESSSSLPWLPASPGDICELSRTNKYLQEDSHGYIFSPNYPNNYSHDKSCEINLIAPQGFYIRTHFLDFNIERCNNGCNCDNLIIVGEELTTPSPSLRRHYCGYTLPHDSISVQNTIKLIFYSDTTISKTGFKMEFIVVKSETPCGTRISVNSDSHYTEKKSSISSPSFPEPYPSYLHCMYHIEANYDARIRILFEDFQLESTSESCQHYVKIWNSSELDEDSIVGQYCADKRPTPFQSTGQAVTISFFANNNTNGVGFKFSYEIVTDCGHSTLDPIGGSLIKEPIMSDFSVAGGRIYYDCVWTLSAPAGHRVLLYNKLFPHTVSDEFNSVEIRNGRTSVSPLLQTENDHWSTATLTTSNCVYIRLTAWFHSSDAFLIVYASFIRAEDGKCADNFFLCAGEMRCIHSSLICDGIDHCKNGPSGNTSDDERSELCSFSTTVLNDNGSTAVIIQNTASHNVSSNGTEVNSSVFSPDIAYTVSAMSVLTMVILLLIISIKIWMNKRKQARAASASNDIGSEDVLDTNTVTVTTRTTPFIYINPSFDPENLGIVPPPPYDQVMQSIASHNGLESGTENRRHSSDPPPYYPGHETPIMNPIYNARNTVWNNGYLASHGFEGTNNSIDYGYYGGSLQVSTSLPPHRTMYNSDNYMCQDDDSHYENDISTENNNDTATSEDSQDDGNIYLGDGEEELHDKDNDDILDCSLLVVSYDRNDDNEEANSSTSDRNSEQSLYLDPECSVEVTVLGCPASESGGAKVDMLTAGVFQNIDVVMKSQPQHHNIAKAVLLDMLQMKVTYSGKPTHASLPWEGRNALDAAVLCYNNIAALRQQTKTSMQIHGIISKGGVMPSMIPEETEMEFYLRAADARDLHILQQKVAACIIAAGKATGCEAHFEFSGKPFRNMLHNDVMVELFQKHAEMLGAIFPSDPEVLVTPTGSSDMGNVSYVVPSIRPTFSIDTPAIVKTAAYNQAVGTKTAHKCTLIVAKAMAMAAVEVLEEPELFEKIKKNFEIGSIPHSPSDSLRTRLSSFGFTNGDAMEN</sequence>
<evidence type="ECO:0000256" key="1">
    <source>
        <dbReference type="ARBA" id="ARBA00023157"/>
    </source>
</evidence>
<feature type="domain" description="CUB" evidence="5">
    <location>
        <begin position="1714"/>
        <end position="1835"/>
    </location>
</feature>
<organism evidence="7 8">
    <name type="scientific">Saccoglossus kowalevskii</name>
    <name type="common">Acorn worm</name>
    <dbReference type="NCBI Taxonomy" id="10224"/>
    <lineage>
        <taxon>Eukaryota</taxon>
        <taxon>Metazoa</taxon>
        <taxon>Hemichordata</taxon>
        <taxon>Enteropneusta</taxon>
        <taxon>Harrimaniidae</taxon>
        <taxon>Saccoglossus</taxon>
    </lineage>
</organism>
<dbReference type="CDD" id="cd00112">
    <property type="entry name" value="LDLa"/>
    <property type="match status" value="1"/>
</dbReference>
<evidence type="ECO:0000259" key="6">
    <source>
        <dbReference type="PROSITE" id="PS50132"/>
    </source>
</evidence>
<dbReference type="Pfam" id="PF00431">
    <property type="entry name" value="CUB"/>
    <property type="match status" value="2"/>
</dbReference>
<feature type="region of interest" description="Disordered" evidence="4">
    <location>
        <begin position="514"/>
        <end position="533"/>
    </location>
</feature>
<keyword evidence="3" id="KW-0175">Coiled coil</keyword>
<feature type="domain" description="CUB" evidence="5">
    <location>
        <begin position="1587"/>
        <end position="1708"/>
    </location>
</feature>
<accession>A0ABM0GS52</accession>
<feature type="compositionally biased region" description="Basic residues" evidence="4">
    <location>
        <begin position="514"/>
        <end position="527"/>
    </location>
</feature>
<dbReference type="InterPro" id="IPR044926">
    <property type="entry name" value="RGS_subdomain_2"/>
</dbReference>
<proteinExistence type="predicted"/>
<dbReference type="InterPro" id="IPR016137">
    <property type="entry name" value="RGS"/>
</dbReference>
<feature type="compositionally biased region" description="Low complexity" evidence="4">
    <location>
        <begin position="484"/>
        <end position="496"/>
    </location>
</feature>
<evidence type="ECO:0000256" key="3">
    <source>
        <dbReference type="SAM" id="Coils"/>
    </source>
</evidence>
<dbReference type="Pfam" id="PF00615">
    <property type="entry name" value="RGS"/>
    <property type="match status" value="2"/>
</dbReference>
<dbReference type="SMART" id="SM00042">
    <property type="entry name" value="CUB"/>
    <property type="match status" value="2"/>
</dbReference>
<dbReference type="InterPro" id="IPR036264">
    <property type="entry name" value="Bact_exopeptidase_dim_dom"/>
</dbReference>
<feature type="compositionally biased region" description="Acidic residues" evidence="4">
    <location>
        <begin position="376"/>
        <end position="385"/>
    </location>
</feature>
<evidence type="ECO:0000256" key="2">
    <source>
        <dbReference type="PROSITE-ProRule" id="PRU00124"/>
    </source>
</evidence>
<dbReference type="InterPro" id="IPR035914">
    <property type="entry name" value="Sperma_CUB_dom_sf"/>
</dbReference>
<dbReference type="GeneID" id="100376370"/>
<protein>
    <submittedName>
        <fullName evidence="8">Uncharacterized protein LOC100376370</fullName>
    </submittedName>
</protein>
<dbReference type="Gene3D" id="2.60.120.290">
    <property type="entry name" value="Spermadhesin, CUB domain"/>
    <property type="match status" value="3"/>
</dbReference>
<keyword evidence="7" id="KW-1185">Reference proteome</keyword>
<dbReference type="Pfam" id="PF07687">
    <property type="entry name" value="M20_dimer"/>
    <property type="match status" value="1"/>
</dbReference>
<dbReference type="SUPFAM" id="SSF53187">
    <property type="entry name" value="Zn-dependent exopeptidases"/>
    <property type="match status" value="1"/>
</dbReference>
<evidence type="ECO:0000259" key="5">
    <source>
        <dbReference type="PROSITE" id="PS01180"/>
    </source>
</evidence>
<feature type="compositionally biased region" description="Polar residues" evidence="4">
    <location>
        <begin position="2229"/>
        <end position="2242"/>
    </location>
</feature>
<keyword evidence="1" id="KW-1015">Disulfide bond</keyword>
<dbReference type="InterPro" id="IPR053282">
    <property type="entry name" value="RGS_domain-containing"/>
</dbReference>
<dbReference type="SUPFAM" id="SSF49854">
    <property type="entry name" value="Spermadhesin, CUB domain"/>
    <property type="match status" value="3"/>
</dbReference>
<feature type="region of interest" description="Disordered" evidence="4">
    <location>
        <begin position="2221"/>
        <end position="2248"/>
    </location>
</feature>
<dbReference type="Gene3D" id="3.40.630.10">
    <property type="entry name" value="Zn peptidases"/>
    <property type="match status" value="2"/>
</dbReference>
<dbReference type="SMART" id="SM00192">
    <property type="entry name" value="LDLa"/>
    <property type="match status" value="1"/>
</dbReference>
<dbReference type="SUPFAM" id="SSF48097">
    <property type="entry name" value="Regulator of G-protein signaling, RGS"/>
    <property type="match status" value="4"/>
</dbReference>
<dbReference type="InterPro" id="IPR011650">
    <property type="entry name" value="Peptidase_M20_dimer"/>
</dbReference>
<feature type="compositionally biased region" description="Basic and acidic residues" evidence="4">
    <location>
        <begin position="386"/>
        <end position="401"/>
    </location>
</feature>
<gene>
    <name evidence="8" type="primary">LOC100376370</name>
</gene>
<feature type="compositionally biased region" description="Basic and acidic residues" evidence="4">
    <location>
        <begin position="711"/>
        <end position="726"/>
    </location>
</feature>
<dbReference type="SUPFAM" id="SSF55031">
    <property type="entry name" value="Bacterial exopeptidase dimerisation domain"/>
    <property type="match status" value="1"/>
</dbReference>
<dbReference type="Proteomes" id="UP000694865">
    <property type="component" value="Unplaced"/>
</dbReference>
<feature type="domain" description="RGS" evidence="6">
    <location>
        <begin position="137"/>
        <end position="186"/>
    </location>
</feature>
<feature type="domain" description="RGS" evidence="6">
    <location>
        <begin position="1145"/>
        <end position="1255"/>
    </location>
</feature>
<feature type="region of interest" description="Disordered" evidence="4">
    <location>
        <begin position="2281"/>
        <end position="2300"/>
    </location>
</feature>
<dbReference type="PROSITE" id="PS01180">
    <property type="entry name" value="CUB"/>
    <property type="match status" value="2"/>
</dbReference>
<dbReference type="InterPro" id="IPR000859">
    <property type="entry name" value="CUB_dom"/>
</dbReference>
<dbReference type="PANTHER" id="PTHR47079:SF1">
    <property type="entry name" value="REGULATOR OF G-PROTEIN SIGNALING PROTEIN-LIKE"/>
    <property type="match status" value="1"/>
</dbReference>
<dbReference type="CDD" id="cd00041">
    <property type="entry name" value="CUB"/>
    <property type="match status" value="2"/>
</dbReference>
<dbReference type="PROSITE" id="PS50132">
    <property type="entry name" value="RGS"/>
    <property type="match status" value="3"/>
</dbReference>
<dbReference type="Gene3D" id="1.10.167.10">
    <property type="entry name" value="Regulator of G-protein Signalling 4, domain 2"/>
    <property type="match status" value="4"/>
</dbReference>
<dbReference type="InterPro" id="IPR002172">
    <property type="entry name" value="LDrepeatLR_classA_rpt"/>
</dbReference>
<feature type="region of interest" description="Disordered" evidence="4">
    <location>
        <begin position="753"/>
        <end position="777"/>
    </location>
</feature>
<evidence type="ECO:0000313" key="8">
    <source>
        <dbReference type="RefSeq" id="XP_002736161.1"/>
    </source>
</evidence>
<comment type="caution">
    <text evidence="2">Lacks conserved residue(s) required for the propagation of feature annotation.</text>
</comment>
<feature type="region of interest" description="Disordered" evidence="4">
    <location>
        <begin position="584"/>
        <end position="729"/>
    </location>
</feature>
<dbReference type="RefSeq" id="XP_002736161.1">
    <property type="nucleotide sequence ID" value="XM_002736115.2"/>
</dbReference>
<reference evidence="8" key="1">
    <citation type="submission" date="2025-08" db="UniProtKB">
        <authorList>
            <consortium name="RefSeq"/>
        </authorList>
    </citation>
    <scope>IDENTIFICATION</scope>
    <source>
        <tissue evidence="8">Testes</tissue>
    </source>
</reference>
<feature type="compositionally biased region" description="Polar residues" evidence="4">
    <location>
        <begin position="688"/>
        <end position="709"/>
    </location>
</feature>
<dbReference type="PROSITE" id="PS50068">
    <property type="entry name" value="LDLRA_2"/>
    <property type="match status" value="1"/>
</dbReference>
<feature type="compositionally biased region" description="Basic and acidic residues" evidence="4">
    <location>
        <begin position="457"/>
        <end position="471"/>
    </location>
</feature>
<evidence type="ECO:0000313" key="7">
    <source>
        <dbReference type="Proteomes" id="UP000694865"/>
    </source>
</evidence>
<name>A0ABM0GS52_SACKO</name>
<feature type="compositionally biased region" description="Polar residues" evidence="4">
    <location>
        <begin position="2286"/>
        <end position="2298"/>
    </location>
</feature>
<feature type="compositionally biased region" description="Acidic residues" evidence="4">
    <location>
        <begin position="420"/>
        <end position="430"/>
    </location>
</feature>
<feature type="region of interest" description="Disordered" evidence="4">
    <location>
        <begin position="965"/>
        <end position="992"/>
    </location>
</feature>
<feature type="domain" description="RGS" evidence="6">
    <location>
        <begin position="1296"/>
        <end position="1440"/>
    </location>
</feature>
<dbReference type="PANTHER" id="PTHR47079">
    <property type="entry name" value="REGULATOR OF G-PROTEIN SIGNALING PROTEIN-LIKE"/>
    <property type="match status" value="1"/>
</dbReference>
<dbReference type="InterPro" id="IPR036305">
    <property type="entry name" value="RGS_sf"/>
</dbReference>
<dbReference type="SMART" id="SM00315">
    <property type="entry name" value="RGS"/>
    <property type="match status" value="3"/>
</dbReference>
<feature type="compositionally biased region" description="Low complexity" evidence="4">
    <location>
        <begin position="662"/>
        <end position="676"/>
    </location>
</feature>
<evidence type="ECO:0000256" key="4">
    <source>
        <dbReference type="SAM" id="MobiDB-lite"/>
    </source>
</evidence>
<feature type="coiled-coil region" evidence="3">
    <location>
        <begin position="553"/>
        <end position="580"/>
    </location>
</feature>
<dbReference type="Gene3D" id="2.40.128.620">
    <property type="match status" value="1"/>
</dbReference>